<name>A0A8T0UKX4_PANVG</name>
<organism evidence="1 2">
    <name type="scientific">Panicum virgatum</name>
    <name type="common">Blackwell switchgrass</name>
    <dbReference type="NCBI Taxonomy" id="38727"/>
    <lineage>
        <taxon>Eukaryota</taxon>
        <taxon>Viridiplantae</taxon>
        <taxon>Streptophyta</taxon>
        <taxon>Embryophyta</taxon>
        <taxon>Tracheophyta</taxon>
        <taxon>Spermatophyta</taxon>
        <taxon>Magnoliopsida</taxon>
        <taxon>Liliopsida</taxon>
        <taxon>Poales</taxon>
        <taxon>Poaceae</taxon>
        <taxon>PACMAD clade</taxon>
        <taxon>Panicoideae</taxon>
        <taxon>Panicodae</taxon>
        <taxon>Paniceae</taxon>
        <taxon>Panicinae</taxon>
        <taxon>Panicum</taxon>
        <taxon>Panicum sect. Hiantes</taxon>
    </lineage>
</organism>
<evidence type="ECO:0000313" key="1">
    <source>
        <dbReference type="EMBL" id="KAG2622957.1"/>
    </source>
</evidence>
<gene>
    <name evidence="1" type="ORF">PVAP13_3KG023227</name>
</gene>
<dbReference type="EMBL" id="CM029041">
    <property type="protein sequence ID" value="KAG2622957.1"/>
    <property type="molecule type" value="Genomic_DNA"/>
</dbReference>
<evidence type="ECO:0000313" key="2">
    <source>
        <dbReference type="Proteomes" id="UP000823388"/>
    </source>
</evidence>
<sequence>MLECCGSIALCSNLPKQYNFQQSVMYAIMLNCLSSMKT</sequence>
<dbReference type="Proteomes" id="UP000823388">
    <property type="component" value="Chromosome 3K"/>
</dbReference>
<proteinExistence type="predicted"/>
<dbReference type="AlphaFoldDB" id="A0A8T0UKX4"/>
<protein>
    <submittedName>
        <fullName evidence="1">Uncharacterized protein</fullName>
    </submittedName>
</protein>
<reference evidence="1" key="1">
    <citation type="submission" date="2020-05" db="EMBL/GenBank/DDBJ databases">
        <title>WGS assembly of Panicum virgatum.</title>
        <authorList>
            <person name="Lovell J.T."/>
            <person name="Jenkins J."/>
            <person name="Shu S."/>
            <person name="Juenger T.E."/>
            <person name="Schmutz J."/>
        </authorList>
    </citation>
    <scope>NUCLEOTIDE SEQUENCE</scope>
    <source>
        <strain evidence="1">AP13</strain>
    </source>
</reference>
<keyword evidence="2" id="KW-1185">Reference proteome</keyword>
<comment type="caution">
    <text evidence="1">The sequence shown here is derived from an EMBL/GenBank/DDBJ whole genome shotgun (WGS) entry which is preliminary data.</text>
</comment>
<accession>A0A8T0UKX4</accession>